<dbReference type="RefSeq" id="WP_131530442.1">
    <property type="nucleotide sequence ID" value="NZ_SJSO01000008.1"/>
</dbReference>
<keyword evidence="3 6" id="KW-0378">Hydrolase</keyword>
<dbReference type="GO" id="GO:0004222">
    <property type="term" value="F:metalloendopeptidase activity"/>
    <property type="evidence" value="ECO:0007669"/>
    <property type="project" value="InterPro"/>
</dbReference>
<organism evidence="8 9">
    <name type="scientific">Pedobacter psychrodurus</name>
    <dbReference type="NCBI Taxonomy" id="2530456"/>
    <lineage>
        <taxon>Bacteria</taxon>
        <taxon>Pseudomonadati</taxon>
        <taxon>Bacteroidota</taxon>
        <taxon>Sphingobacteriia</taxon>
        <taxon>Sphingobacteriales</taxon>
        <taxon>Sphingobacteriaceae</taxon>
        <taxon>Pedobacter</taxon>
    </lineage>
</organism>
<accession>A0A4V2MQW2</accession>
<protein>
    <submittedName>
        <fullName evidence="8">M3 family oligoendopeptidase</fullName>
    </submittedName>
</protein>
<evidence type="ECO:0000313" key="8">
    <source>
        <dbReference type="EMBL" id="TCD26669.1"/>
    </source>
</evidence>
<evidence type="ECO:0000256" key="3">
    <source>
        <dbReference type="ARBA" id="ARBA00022801"/>
    </source>
</evidence>
<dbReference type="PANTHER" id="PTHR11804">
    <property type="entry name" value="PROTEASE M3 THIMET OLIGOPEPTIDASE-RELATED"/>
    <property type="match status" value="1"/>
</dbReference>
<dbReference type="InterPro" id="IPR011976">
    <property type="entry name" value="Pept_M3B_oligopep-rel"/>
</dbReference>
<evidence type="ECO:0000313" key="9">
    <source>
        <dbReference type="Proteomes" id="UP000293925"/>
    </source>
</evidence>
<dbReference type="GO" id="GO:0046872">
    <property type="term" value="F:metal ion binding"/>
    <property type="evidence" value="ECO:0007669"/>
    <property type="project" value="UniProtKB-UniRule"/>
</dbReference>
<dbReference type="Gene3D" id="1.10.1370.30">
    <property type="match status" value="1"/>
</dbReference>
<comment type="caution">
    <text evidence="8">The sequence shown here is derived from an EMBL/GenBank/DDBJ whole genome shotgun (WGS) entry which is preliminary data.</text>
</comment>
<gene>
    <name evidence="8" type="ORF">EZ456_11970</name>
</gene>
<dbReference type="Pfam" id="PF01432">
    <property type="entry name" value="Peptidase_M3"/>
    <property type="match status" value="1"/>
</dbReference>
<evidence type="ECO:0000259" key="7">
    <source>
        <dbReference type="Pfam" id="PF01432"/>
    </source>
</evidence>
<keyword evidence="4 6" id="KW-0862">Zinc</keyword>
<dbReference type="CDD" id="cd09606">
    <property type="entry name" value="M3B_PepF"/>
    <property type="match status" value="1"/>
</dbReference>
<proteinExistence type="inferred from homology"/>
<reference evidence="8 9" key="1">
    <citation type="submission" date="2019-02" db="EMBL/GenBank/DDBJ databases">
        <title>Pedobacter sp. RP-3-21 sp. nov., isolated from Arctic soil.</title>
        <authorList>
            <person name="Dahal R.H."/>
        </authorList>
    </citation>
    <scope>NUCLEOTIDE SEQUENCE [LARGE SCALE GENOMIC DNA]</scope>
    <source>
        <strain evidence="8 9">RP-3-21</strain>
    </source>
</reference>
<keyword evidence="9" id="KW-1185">Reference proteome</keyword>
<dbReference type="GO" id="GO:0006508">
    <property type="term" value="P:proteolysis"/>
    <property type="evidence" value="ECO:0007669"/>
    <property type="project" value="UniProtKB-KW"/>
</dbReference>
<evidence type="ECO:0000256" key="5">
    <source>
        <dbReference type="ARBA" id="ARBA00023049"/>
    </source>
</evidence>
<dbReference type="EMBL" id="SJSO01000008">
    <property type="protein sequence ID" value="TCD26669.1"/>
    <property type="molecule type" value="Genomic_DNA"/>
</dbReference>
<sequence>MIITKKHRTYIPQELSITWENLEPLFTELENREITSTAELEQWLKDRSELEAALEEDFAWRYIRMSCDTANEELVKNFQYFATEIEPKISPLANELNKKFVESPFMEDLDKEKYFVYSRAIKKALELYRDENIELFTELQVKQQKYQSTTGAMSVELNGQEYTLEQASIFIKDLNREVRENAWKTIQQRRLIDKDDLNILFDELIKLRNQVALNAGFENYRDYMFQALGRFDYTPQDCYDFANAIEKEIVPILKEQAEKRREALGLEVLKPWDLEVSISGKPALKPFNNGEELIDKSIACFNAIDEKLGSKLATMKANNLFDVESRKGKAPGGYNYPLAETGAPFIFMNSANSLRDLTTMVHEGGHAIHTFLTANLELNDFKHCPSEVAELASMSMELISMDKWDVYFDNEEDLNRAKKEQLADVLKTLPWVAVIDQFQHWIYTNPNHTAADREETFKQIFNRFGAGFADWTDLEQQFGNGWQKQLHLFEVPFYYIEYAIAQLGAIAVWKNYKENPEKALEQYLAALALGYTKPMNEIYETAGIKFDFSAEYVKELASFVKAELEKLG</sequence>
<dbReference type="OrthoDB" id="9762795at2"/>
<dbReference type="SUPFAM" id="SSF55486">
    <property type="entry name" value="Metalloproteases ('zincins'), catalytic domain"/>
    <property type="match status" value="1"/>
</dbReference>
<dbReference type="Proteomes" id="UP000293925">
    <property type="component" value="Unassembled WGS sequence"/>
</dbReference>
<evidence type="ECO:0000256" key="2">
    <source>
        <dbReference type="ARBA" id="ARBA00022723"/>
    </source>
</evidence>
<comment type="cofactor">
    <cofactor evidence="6">
        <name>Zn(2+)</name>
        <dbReference type="ChEBI" id="CHEBI:29105"/>
    </cofactor>
    <text evidence="6">Binds 1 zinc ion.</text>
</comment>
<dbReference type="InterPro" id="IPR045090">
    <property type="entry name" value="Pept_M3A_M3B"/>
</dbReference>
<feature type="domain" description="Peptidase M3A/M3B catalytic" evidence="7">
    <location>
        <begin position="172"/>
        <end position="556"/>
    </location>
</feature>
<dbReference type="AlphaFoldDB" id="A0A4V2MQW2"/>
<keyword evidence="1 6" id="KW-0645">Protease</keyword>
<evidence type="ECO:0000256" key="6">
    <source>
        <dbReference type="RuleBase" id="RU003435"/>
    </source>
</evidence>
<keyword evidence="5 6" id="KW-0482">Metalloprotease</keyword>
<dbReference type="PANTHER" id="PTHR11804:SF48">
    <property type="entry name" value="PUTATIVE-RELATED"/>
    <property type="match status" value="1"/>
</dbReference>
<dbReference type="GO" id="GO:0006518">
    <property type="term" value="P:peptide metabolic process"/>
    <property type="evidence" value="ECO:0007669"/>
    <property type="project" value="TreeGrafter"/>
</dbReference>
<dbReference type="InterPro" id="IPR001567">
    <property type="entry name" value="Pept_M3A_M3B_dom"/>
</dbReference>
<comment type="similarity">
    <text evidence="6">Belongs to the peptidase M3 family.</text>
</comment>
<dbReference type="NCBIfam" id="TIGR02289">
    <property type="entry name" value="M3_not_pepF"/>
    <property type="match status" value="1"/>
</dbReference>
<keyword evidence="2 6" id="KW-0479">Metal-binding</keyword>
<evidence type="ECO:0000256" key="1">
    <source>
        <dbReference type="ARBA" id="ARBA00022670"/>
    </source>
</evidence>
<name>A0A4V2MQW2_9SPHI</name>
<evidence type="ECO:0000256" key="4">
    <source>
        <dbReference type="ARBA" id="ARBA00022833"/>
    </source>
</evidence>